<sequence length="67" mass="7747">DFIQNVTGMIKVETIIYEDSFGVPEIVYIGKKYMKRYGKLVATKSKEKGRLVYNLKKIENAKPVHLL</sequence>
<dbReference type="AlphaFoldDB" id="X0WF90"/>
<accession>X0WF90</accession>
<organism evidence="1">
    <name type="scientific">marine sediment metagenome</name>
    <dbReference type="NCBI Taxonomy" id="412755"/>
    <lineage>
        <taxon>unclassified sequences</taxon>
        <taxon>metagenomes</taxon>
        <taxon>ecological metagenomes</taxon>
    </lineage>
</organism>
<feature type="non-terminal residue" evidence="1">
    <location>
        <position position="1"/>
    </location>
</feature>
<protein>
    <submittedName>
        <fullName evidence="1">Uncharacterized protein</fullName>
    </submittedName>
</protein>
<gene>
    <name evidence="1" type="ORF">S01H1_73489</name>
</gene>
<name>X0WF90_9ZZZZ</name>
<dbReference type="EMBL" id="BARS01049107">
    <property type="protein sequence ID" value="GAG29624.1"/>
    <property type="molecule type" value="Genomic_DNA"/>
</dbReference>
<comment type="caution">
    <text evidence="1">The sequence shown here is derived from an EMBL/GenBank/DDBJ whole genome shotgun (WGS) entry which is preliminary data.</text>
</comment>
<proteinExistence type="predicted"/>
<evidence type="ECO:0000313" key="1">
    <source>
        <dbReference type="EMBL" id="GAG29624.1"/>
    </source>
</evidence>
<reference evidence="1" key="1">
    <citation type="journal article" date="2014" name="Front. Microbiol.">
        <title>High frequency of phylogenetically diverse reductive dehalogenase-homologous genes in deep subseafloor sedimentary metagenomes.</title>
        <authorList>
            <person name="Kawai M."/>
            <person name="Futagami T."/>
            <person name="Toyoda A."/>
            <person name="Takaki Y."/>
            <person name="Nishi S."/>
            <person name="Hori S."/>
            <person name="Arai W."/>
            <person name="Tsubouchi T."/>
            <person name="Morono Y."/>
            <person name="Uchiyama I."/>
            <person name="Ito T."/>
            <person name="Fujiyama A."/>
            <person name="Inagaki F."/>
            <person name="Takami H."/>
        </authorList>
    </citation>
    <scope>NUCLEOTIDE SEQUENCE</scope>
    <source>
        <strain evidence="1">Expedition CK06-06</strain>
    </source>
</reference>